<accession>A0ABS8X4Q1</accession>
<keyword evidence="2" id="KW-1185">Reference proteome</keyword>
<comment type="caution">
    <text evidence="1">The sequence shown here is derived from an EMBL/GenBank/DDBJ whole genome shotgun (WGS) entry which is preliminary data.</text>
</comment>
<name>A0ABS8X4Q1_9GAMM</name>
<gene>
    <name evidence="1" type="ORF">LXO92_15360</name>
</gene>
<protein>
    <submittedName>
        <fullName evidence="1">Uncharacterized protein</fullName>
    </submittedName>
</protein>
<sequence>MVYKKIKINGADLIDFDGKVANQSSLTPLILDLLKTHYHHLVGAKHEIQILL</sequence>
<reference evidence="1 2" key="1">
    <citation type="journal article" date="2024" name="Pathogens">
        <title>Characterization of a Novel Species of Legionella Isolated from a Healthcare Facility: Legionella resiliens sp. nov.</title>
        <authorList>
            <person name="Cristino S."/>
            <person name="Pascale M.R."/>
            <person name="Marino F."/>
            <person name="Derelitto C."/>
            <person name="Salaris S."/>
            <person name="Orsini M."/>
            <person name="Squarzoni S."/>
            <person name="Grottola A."/>
            <person name="Girolamini L."/>
        </authorList>
    </citation>
    <scope>NUCLEOTIDE SEQUENCE [LARGE SCALE GENOMIC DNA]</scope>
    <source>
        <strain evidence="1 2">8cVS16</strain>
    </source>
</reference>
<proteinExistence type="predicted"/>
<dbReference type="RefSeq" id="WP_232891279.1">
    <property type="nucleotide sequence ID" value="NZ_JAJSPM010000009.1"/>
</dbReference>
<organism evidence="1 2">
    <name type="scientific">Legionella resiliens</name>
    <dbReference type="NCBI Taxonomy" id="2905958"/>
    <lineage>
        <taxon>Bacteria</taxon>
        <taxon>Pseudomonadati</taxon>
        <taxon>Pseudomonadota</taxon>
        <taxon>Gammaproteobacteria</taxon>
        <taxon>Legionellales</taxon>
        <taxon>Legionellaceae</taxon>
        <taxon>Legionella</taxon>
    </lineage>
</organism>
<dbReference type="Proteomes" id="UP001320170">
    <property type="component" value="Unassembled WGS sequence"/>
</dbReference>
<dbReference type="EMBL" id="JAJTND010000005">
    <property type="protein sequence ID" value="MCE3533748.1"/>
    <property type="molecule type" value="Genomic_DNA"/>
</dbReference>
<evidence type="ECO:0000313" key="2">
    <source>
        <dbReference type="Proteomes" id="UP001320170"/>
    </source>
</evidence>
<evidence type="ECO:0000313" key="1">
    <source>
        <dbReference type="EMBL" id="MCE3533748.1"/>
    </source>
</evidence>